<dbReference type="RefSeq" id="WP_227128120.1">
    <property type="nucleotide sequence ID" value="NZ_BAABXT010000001.1"/>
</dbReference>
<dbReference type="AlphaFoldDB" id="A0AAW6CD44"/>
<name>A0AAW6CD44_FLAPL</name>
<reference evidence="2" key="1">
    <citation type="submission" date="2023-01" db="EMBL/GenBank/DDBJ databases">
        <title>Human gut microbiome strain richness.</title>
        <authorList>
            <person name="Chen-Liaw A."/>
        </authorList>
    </citation>
    <scope>NUCLEOTIDE SEQUENCE</scope>
    <source>
        <strain evidence="2">1001287st1_F4_1001285I_161205</strain>
    </source>
</reference>
<dbReference type="InterPro" id="IPR025877">
    <property type="entry name" value="MobA-like_NTP_Trfase"/>
</dbReference>
<dbReference type="Pfam" id="PF12804">
    <property type="entry name" value="NTP_transf_3"/>
    <property type="match status" value="1"/>
</dbReference>
<evidence type="ECO:0000259" key="1">
    <source>
        <dbReference type="Pfam" id="PF12804"/>
    </source>
</evidence>
<gene>
    <name evidence="2" type="ORF">PNE06_07795</name>
</gene>
<dbReference type="InterPro" id="IPR029044">
    <property type="entry name" value="Nucleotide-diphossugar_trans"/>
</dbReference>
<dbReference type="Gene3D" id="3.90.550.10">
    <property type="entry name" value="Spore Coat Polysaccharide Biosynthesis Protein SpsA, Chain A"/>
    <property type="match status" value="1"/>
</dbReference>
<evidence type="ECO:0000313" key="2">
    <source>
        <dbReference type="EMBL" id="MDB7932977.1"/>
    </source>
</evidence>
<accession>A0AAW6CD44</accession>
<proteinExistence type="predicted"/>
<dbReference type="Proteomes" id="UP001211173">
    <property type="component" value="Unassembled WGS sequence"/>
</dbReference>
<comment type="caution">
    <text evidence="2">The sequence shown here is derived from an EMBL/GenBank/DDBJ whole genome shotgun (WGS) entry which is preliminary data.</text>
</comment>
<dbReference type="CDD" id="cd04182">
    <property type="entry name" value="GT_2_like_f"/>
    <property type="match status" value="1"/>
</dbReference>
<evidence type="ECO:0000313" key="3">
    <source>
        <dbReference type="Proteomes" id="UP001211173"/>
    </source>
</evidence>
<dbReference type="GO" id="GO:0016779">
    <property type="term" value="F:nucleotidyltransferase activity"/>
    <property type="evidence" value="ECO:0007669"/>
    <property type="project" value="UniProtKB-ARBA"/>
</dbReference>
<dbReference type="EMBL" id="JAQLWV010000009">
    <property type="protein sequence ID" value="MDB7932977.1"/>
    <property type="molecule type" value="Genomic_DNA"/>
</dbReference>
<dbReference type="PANTHER" id="PTHR43777">
    <property type="entry name" value="MOLYBDENUM COFACTOR CYTIDYLYLTRANSFERASE"/>
    <property type="match status" value="1"/>
</dbReference>
<sequence length="188" mass="20191">MPERLGAVLMASGFGRRFGSNKLLAEVDSVPLYHRAMAALAPAEFDRAVVCSPYPQILAAGERFGFLPLYNGGAAEGISASIRLGLARMSDLEGVLFAVCDQPWLTTKSIICLKNSFLESPDAIYALSWQGRRGNPVVFPADLFGELAALTGDTGGGAVIRRHPERLRLVEAFSPNELLDVDNPEALS</sequence>
<protein>
    <submittedName>
        <fullName evidence="2">Nucleotidyltransferase family protein</fullName>
    </submittedName>
</protein>
<feature type="domain" description="MobA-like NTP transferase" evidence="1">
    <location>
        <begin position="7"/>
        <end position="165"/>
    </location>
</feature>
<dbReference type="PANTHER" id="PTHR43777:SF1">
    <property type="entry name" value="MOLYBDENUM COFACTOR CYTIDYLYLTRANSFERASE"/>
    <property type="match status" value="1"/>
</dbReference>
<organism evidence="2 3">
    <name type="scientific">Flavonifractor plautii</name>
    <name type="common">Fusobacterium plautii</name>
    <dbReference type="NCBI Taxonomy" id="292800"/>
    <lineage>
        <taxon>Bacteria</taxon>
        <taxon>Bacillati</taxon>
        <taxon>Bacillota</taxon>
        <taxon>Clostridia</taxon>
        <taxon>Eubacteriales</taxon>
        <taxon>Oscillospiraceae</taxon>
        <taxon>Flavonifractor</taxon>
    </lineage>
</organism>
<dbReference type="SUPFAM" id="SSF53448">
    <property type="entry name" value="Nucleotide-diphospho-sugar transferases"/>
    <property type="match status" value="1"/>
</dbReference>